<dbReference type="PROSITE" id="PS01124">
    <property type="entry name" value="HTH_ARAC_FAMILY_2"/>
    <property type="match status" value="1"/>
</dbReference>
<sequence>MDWITGIQRALDYAEEHMAEEIVYETAAKQAYSSSFHFQRIFAMLCGYSFGDYIRMRRLTLAAEDLQRSKEKIADIAFRYGYDSPESFTRAFTRFHGVAPSAARRGGSVKSFSRLSVKLILSGGNTMDYRIEKKQAFQLVCKKKYVNKPQGDTATADISAFWNECTNDGTMQKLCKYARFDNLNGVLGVCFSKDMADSGFPYAIGAEYNGAPLDGEPLEIVGIPAQTYAVFECRGKMPDAFKKTYLQICSEFFPQSNYEYGSGVELEVYPSDNVDDPEYYCEIWIAVNEKK</sequence>
<dbReference type="PANTHER" id="PTHR47504">
    <property type="entry name" value="RIGHT ORIGIN-BINDING PROTEIN"/>
    <property type="match status" value="1"/>
</dbReference>
<dbReference type="InterPro" id="IPR050959">
    <property type="entry name" value="MarA-like"/>
</dbReference>
<dbReference type="InterPro" id="IPR029441">
    <property type="entry name" value="Cass2"/>
</dbReference>
<protein>
    <submittedName>
        <fullName evidence="5">AraC family transcriptional regulator</fullName>
    </submittedName>
</protein>
<dbReference type="SMART" id="SM00871">
    <property type="entry name" value="AraC_E_bind"/>
    <property type="match status" value="1"/>
</dbReference>
<keyword evidence="1" id="KW-0805">Transcription regulation</keyword>
<evidence type="ECO:0000313" key="6">
    <source>
        <dbReference type="Proteomes" id="UP000291269"/>
    </source>
</evidence>
<dbReference type="GO" id="GO:0043565">
    <property type="term" value="F:sequence-specific DNA binding"/>
    <property type="evidence" value="ECO:0007669"/>
    <property type="project" value="InterPro"/>
</dbReference>
<feature type="domain" description="HTH araC/xylS-type" evidence="4">
    <location>
        <begin position="8"/>
        <end position="106"/>
    </location>
</feature>
<accession>A0A4Q2KC47</accession>
<dbReference type="AlphaFoldDB" id="A0A4Q2KC47"/>
<keyword evidence="6" id="KW-1185">Reference proteome</keyword>
<dbReference type="Gene3D" id="1.10.10.60">
    <property type="entry name" value="Homeodomain-like"/>
    <property type="match status" value="2"/>
</dbReference>
<evidence type="ECO:0000256" key="3">
    <source>
        <dbReference type="ARBA" id="ARBA00023163"/>
    </source>
</evidence>
<dbReference type="RefSeq" id="WP_129225553.1">
    <property type="nucleotide sequence ID" value="NZ_SDOZ01000002.1"/>
</dbReference>
<evidence type="ECO:0000256" key="1">
    <source>
        <dbReference type="ARBA" id="ARBA00023015"/>
    </source>
</evidence>
<keyword evidence="2" id="KW-0238">DNA-binding</keyword>
<keyword evidence="3" id="KW-0804">Transcription</keyword>
<dbReference type="InterPro" id="IPR009057">
    <property type="entry name" value="Homeodomain-like_sf"/>
</dbReference>
<dbReference type="Pfam" id="PF12833">
    <property type="entry name" value="HTH_18"/>
    <property type="match status" value="1"/>
</dbReference>
<dbReference type="InterPro" id="IPR010499">
    <property type="entry name" value="AraC_E-bd"/>
</dbReference>
<dbReference type="SUPFAM" id="SSF46689">
    <property type="entry name" value="Homeodomain-like"/>
    <property type="match status" value="2"/>
</dbReference>
<dbReference type="InterPro" id="IPR018062">
    <property type="entry name" value="HTH_AraC-typ_CS"/>
</dbReference>
<dbReference type="InterPro" id="IPR018060">
    <property type="entry name" value="HTH_AraC"/>
</dbReference>
<organism evidence="5 6">
    <name type="scientific">Candidatus Borkfalkia ceftriaxoniphila</name>
    <dbReference type="NCBI Taxonomy" id="2508949"/>
    <lineage>
        <taxon>Bacteria</taxon>
        <taxon>Bacillati</taxon>
        <taxon>Bacillota</taxon>
        <taxon>Clostridia</taxon>
        <taxon>Christensenellales</taxon>
        <taxon>Christensenellaceae</taxon>
        <taxon>Candidatus Borkfalkia</taxon>
    </lineage>
</organism>
<gene>
    <name evidence="5" type="ORF">ESZ91_07065</name>
</gene>
<dbReference type="GO" id="GO:0003700">
    <property type="term" value="F:DNA-binding transcription factor activity"/>
    <property type="evidence" value="ECO:0007669"/>
    <property type="project" value="InterPro"/>
</dbReference>
<name>A0A4Q2KC47_9FIRM</name>
<dbReference type="SUPFAM" id="SSF55136">
    <property type="entry name" value="Probable bacterial effector-binding domain"/>
    <property type="match status" value="1"/>
</dbReference>
<dbReference type="PANTHER" id="PTHR47504:SF5">
    <property type="entry name" value="RIGHT ORIGIN-BINDING PROTEIN"/>
    <property type="match status" value="1"/>
</dbReference>
<evidence type="ECO:0000313" key="5">
    <source>
        <dbReference type="EMBL" id="RXZ62145.1"/>
    </source>
</evidence>
<dbReference type="PRINTS" id="PR00032">
    <property type="entry name" value="HTHARAC"/>
</dbReference>
<evidence type="ECO:0000256" key="2">
    <source>
        <dbReference type="ARBA" id="ARBA00023125"/>
    </source>
</evidence>
<dbReference type="InterPro" id="IPR011256">
    <property type="entry name" value="Reg_factor_effector_dom_sf"/>
</dbReference>
<dbReference type="EMBL" id="SDOZ01000002">
    <property type="protein sequence ID" value="RXZ62145.1"/>
    <property type="molecule type" value="Genomic_DNA"/>
</dbReference>
<proteinExistence type="predicted"/>
<dbReference type="SMART" id="SM00342">
    <property type="entry name" value="HTH_ARAC"/>
    <property type="match status" value="1"/>
</dbReference>
<comment type="caution">
    <text evidence="5">The sequence shown here is derived from an EMBL/GenBank/DDBJ whole genome shotgun (WGS) entry which is preliminary data.</text>
</comment>
<dbReference type="InterPro" id="IPR020449">
    <property type="entry name" value="Tscrpt_reg_AraC-type_HTH"/>
</dbReference>
<reference evidence="5 6" key="1">
    <citation type="journal article" date="2019" name="Gut">
        <title>Antibiotics-induced monodominance of a novel gut bacterial order.</title>
        <authorList>
            <person name="Hildebrand F."/>
            <person name="Moitinho-Silva L."/>
            <person name="Blasche S."/>
            <person name="Jahn M.T."/>
            <person name="Gossmann T.I."/>
            <person name="Heuerta-Cepas J."/>
            <person name="Hercog R."/>
            <person name="Luetge M."/>
            <person name="Bahram M."/>
            <person name="Pryszlak A."/>
            <person name="Alves R.J."/>
            <person name="Waszak S.M."/>
            <person name="Zhu A."/>
            <person name="Ye L."/>
            <person name="Costea P.I."/>
            <person name="Aalvink S."/>
            <person name="Belzer C."/>
            <person name="Forslund S.K."/>
            <person name="Sunagawa S."/>
            <person name="Hentschel U."/>
            <person name="Merten C."/>
            <person name="Patil K.R."/>
            <person name="Benes V."/>
            <person name="Bork P."/>
        </authorList>
    </citation>
    <scope>NUCLEOTIDE SEQUENCE [LARGE SCALE GENOMIC DNA]</scope>
    <source>
        <strain evidence="5 6">HDS1380</strain>
    </source>
</reference>
<dbReference type="OrthoDB" id="9801123at2"/>
<evidence type="ECO:0000259" key="4">
    <source>
        <dbReference type="PROSITE" id="PS01124"/>
    </source>
</evidence>
<dbReference type="PROSITE" id="PS00041">
    <property type="entry name" value="HTH_ARAC_FAMILY_1"/>
    <property type="match status" value="1"/>
</dbReference>
<dbReference type="Proteomes" id="UP000291269">
    <property type="component" value="Unassembled WGS sequence"/>
</dbReference>
<dbReference type="Gene3D" id="3.20.80.10">
    <property type="entry name" value="Regulatory factor, effector binding domain"/>
    <property type="match status" value="1"/>
</dbReference>
<dbReference type="Pfam" id="PF14526">
    <property type="entry name" value="Cass2"/>
    <property type="match status" value="1"/>
</dbReference>